<organism evidence="3">
    <name type="scientific">Clastoptera arizonana</name>
    <name type="common">Arizona spittle bug</name>
    <dbReference type="NCBI Taxonomy" id="38151"/>
    <lineage>
        <taxon>Eukaryota</taxon>
        <taxon>Metazoa</taxon>
        <taxon>Ecdysozoa</taxon>
        <taxon>Arthropoda</taxon>
        <taxon>Hexapoda</taxon>
        <taxon>Insecta</taxon>
        <taxon>Pterygota</taxon>
        <taxon>Neoptera</taxon>
        <taxon>Paraneoptera</taxon>
        <taxon>Hemiptera</taxon>
        <taxon>Auchenorrhyncha</taxon>
        <taxon>Cercopoidea</taxon>
        <taxon>Clastopteridae</taxon>
        <taxon>Clastoptera</taxon>
    </lineage>
</organism>
<proteinExistence type="predicted"/>
<reference evidence="3" key="1">
    <citation type="submission" date="2015-12" db="EMBL/GenBank/DDBJ databases">
        <title>De novo transcriptome assembly of four potential Pierce s Disease insect vectors from Arizona vineyards.</title>
        <authorList>
            <person name="Tassone E.E."/>
        </authorList>
    </citation>
    <scope>NUCLEOTIDE SEQUENCE</scope>
</reference>
<feature type="compositionally biased region" description="Basic residues" evidence="1">
    <location>
        <begin position="114"/>
        <end position="126"/>
    </location>
</feature>
<dbReference type="EMBL" id="GEDC01010587">
    <property type="protein sequence ID" value="JAS26711.1"/>
    <property type="molecule type" value="Transcribed_RNA"/>
</dbReference>
<name>A0A1B6DM09_9HEMI</name>
<evidence type="ECO:0000256" key="1">
    <source>
        <dbReference type="SAM" id="MobiDB-lite"/>
    </source>
</evidence>
<evidence type="ECO:0000313" key="3">
    <source>
        <dbReference type="EMBL" id="JAS26711.1"/>
    </source>
</evidence>
<feature type="compositionally biased region" description="Basic residues" evidence="1">
    <location>
        <begin position="95"/>
        <end position="104"/>
    </location>
</feature>
<feature type="region of interest" description="Disordered" evidence="1">
    <location>
        <begin position="81"/>
        <end position="158"/>
    </location>
</feature>
<evidence type="ECO:0008006" key="4">
    <source>
        <dbReference type="Google" id="ProtNLM"/>
    </source>
</evidence>
<evidence type="ECO:0000256" key="2">
    <source>
        <dbReference type="SAM" id="SignalP"/>
    </source>
</evidence>
<gene>
    <name evidence="3" type="ORF">g.4025</name>
</gene>
<keyword evidence="2" id="KW-0732">Signal</keyword>
<feature type="chain" id="PRO_5008581353" description="BZIP domain-containing protein" evidence="2">
    <location>
        <begin position="20"/>
        <end position="158"/>
    </location>
</feature>
<protein>
    <recommendedName>
        <fullName evidence="4">BZIP domain-containing protein</fullName>
    </recommendedName>
</protein>
<feature type="signal peptide" evidence="2">
    <location>
        <begin position="1"/>
        <end position="19"/>
    </location>
</feature>
<sequence>MKWTLATWLFVVTSPWSSGSVEIEDDSKIEIIEDVFPQAHMETGNNGTTESVTHNGTTESVTYNVPVNQYEEYVPLDVQSGEYPFYDENPTTEKLRRRPGKKVKSPRDSAGRTRYQRKKAHKKMMERRKEIEKLVKKALKTSPQTPFDGYGDPFINKK</sequence>
<dbReference type="AlphaFoldDB" id="A0A1B6DM09"/>
<accession>A0A1B6DM09</accession>